<dbReference type="Proteomes" id="UP000051913">
    <property type="component" value="Unassembled WGS sequence"/>
</dbReference>
<accession>A0A0R3KFT4</accession>
<dbReference type="GO" id="GO:0015074">
    <property type="term" value="P:DNA integration"/>
    <property type="evidence" value="ECO:0007669"/>
    <property type="project" value="InterPro"/>
</dbReference>
<dbReference type="SUPFAM" id="SSF56349">
    <property type="entry name" value="DNA breaking-rejoining enzymes"/>
    <property type="match status" value="1"/>
</dbReference>
<dbReference type="GO" id="GO:0003677">
    <property type="term" value="F:DNA binding"/>
    <property type="evidence" value="ECO:0007669"/>
    <property type="project" value="InterPro"/>
</dbReference>
<dbReference type="InterPro" id="IPR013762">
    <property type="entry name" value="Integrase-like_cat_sf"/>
</dbReference>
<dbReference type="InterPro" id="IPR011010">
    <property type="entry name" value="DNA_brk_join_enz"/>
</dbReference>
<evidence type="ECO:0000259" key="2">
    <source>
        <dbReference type="PROSITE" id="PS51898"/>
    </source>
</evidence>
<dbReference type="Gene3D" id="1.10.443.10">
    <property type="entry name" value="Intergrase catalytic core"/>
    <property type="match status" value="1"/>
</dbReference>
<keyword evidence="1" id="KW-0233">DNA recombination</keyword>
<sequence>MARKVSFSALESRSARLRLKIRRRPFSGPSLARGILLMYRRNKTNGTWVLKVSDGRGAYWTKAFALADDFEDADGKNVLTFHEAQDQAKKLARGDEGSGNGAPITVDGALVSYKTDLTARGANPYNAGWPRVHLTNALLSKPAALLVATELKKWRDSLLSTMAPSTINRLCGCLCAALEQAAQHDKRIQNREAWEVGLASLPNAQEVRNIILADDTVRAFVGGAYEIDDKFGLLTDTLAVTGARPSQAVRLRVEDLHDHPMRPKLMMPKSAKGGARNRAEKKLERYSVPITLQLAARLRAAAKGRADHAPLLLQSDGSPWGDNPGQKYHRHVAKVVTAIDADPDATMYALRHSSIARMLLRNVPIRLVASLHNTSVAMIEKHYSKYITEHSIDDITRAGLLSELTPAVENVVALAR</sequence>
<dbReference type="RefSeq" id="WP_057849911.1">
    <property type="nucleotide sequence ID" value="NZ_LLXX01000050.1"/>
</dbReference>
<dbReference type="GO" id="GO:0006310">
    <property type="term" value="P:DNA recombination"/>
    <property type="evidence" value="ECO:0007669"/>
    <property type="project" value="UniProtKB-KW"/>
</dbReference>
<gene>
    <name evidence="3" type="ORF">CP49_12365</name>
</gene>
<organism evidence="3 4">
    <name type="scientific">Bradyrhizobium valentinum</name>
    <dbReference type="NCBI Taxonomy" id="1518501"/>
    <lineage>
        <taxon>Bacteria</taxon>
        <taxon>Pseudomonadati</taxon>
        <taxon>Pseudomonadota</taxon>
        <taxon>Alphaproteobacteria</taxon>
        <taxon>Hyphomicrobiales</taxon>
        <taxon>Nitrobacteraceae</taxon>
        <taxon>Bradyrhizobium</taxon>
    </lineage>
</organism>
<keyword evidence="4" id="KW-1185">Reference proteome</keyword>
<dbReference type="PROSITE" id="PS51898">
    <property type="entry name" value="TYR_RECOMBINASE"/>
    <property type="match status" value="1"/>
</dbReference>
<feature type="domain" description="Tyr recombinase" evidence="2">
    <location>
        <begin position="207"/>
        <end position="401"/>
    </location>
</feature>
<proteinExistence type="predicted"/>
<dbReference type="OrthoDB" id="7465727at2"/>
<reference evidence="3 4" key="1">
    <citation type="submission" date="2014-03" db="EMBL/GenBank/DDBJ databases">
        <title>Bradyrhizobium valentinum sp. nov., isolated from effective nodules of Lupinus mariae-josephae, a lupine endemic of basic-lime soils in Eastern Spain.</title>
        <authorList>
            <person name="Duran D."/>
            <person name="Rey L."/>
            <person name="Navarro A."/>
            <person name="Busquets A."/>
            <person name="Imperial J."/>
            <person name="Ruiz-Argueso T."/>
        </authorList>
    </citation>
    <scope>NUCLEOTIDE SEQUENCE [LARGE SCALE GENOMIC DNA]</scope>
    <source>
        <strain evidence="3 4">LmjM3</strain>
    </source>
</reference>
<name>A0A0R3KFT4_9BRAD</name>
<evidence type="ECO:0000313" key="4">
    <source>
        <dbReference type="Proteomes" id="UP000051913"/>
    </source>
</evidence>
<evidence type="ECO:0000313" key="3">
    <source>
        <dbReference type="EMBL" id="KRR10568.1"/>
    </source>
</evidence>
<dbReference type="EMBL" id="LLXX01000050">
    <property type="protein sequence ID" value="KRR10568.1"/>
    <property type="molecule type" value="Genomic_DNA"/>
</dbReference>
<dbReference type="AlphaFoldDB" id="A0A0R3KFT4"/>
<comment type="caution">
    <text evidence="3">The sequence shown here is derived from an EMBL/GenBank/DDBJ whole genome shotgun (WGS) entry which is preliminary data.</text>
</comment>
<dbReference type="STRING" id="1518501.CQ10_33985"/>
<evidence type="ECO:0000256" key="1">
    <source>
        <dbReference type="ARBA" id="ARBA00023172"/>
    </source>
</evidence>
<dbReference type="InterPro" id="IPR002104">
    <property type="entry name" value="Integrase_catalytic"/>
</dbReference>
<protein>
    <submittedName>
        <fullName evidence="3">Integrase</fullName>
    </submittedName>
</protein>